<evidence type="ECO:0000256" key="1">
    <source>
        <dbReference type="ARBA" id="ARBA00004651"/>
    </source>
</evidence>
<comment type="subcellular location">
    <subcellularLocation>
        <location evidence="1">Cell membrane</location>
        <topology evidence="1">Multi-pass membrane protein</topology>
    </subcellularLocation>
</comment>
<evidence type="ECO:0000256" key="2">
    <source>
        <dbReference type="ARBA" id="ARBA00022448"/>
    </source>
</evidence>
<feature type="transmembrane region" description="Helical" evidence="9">
    <location>
        <begin position="483"/>
        <end position="502"/>
    </location>
</feature>
<evidence type="ECO:0000259" key="10">
    <source>
        <dbReference type="PROSITE" id="PS50850"/>
    </source>
</evidence>
<protein>
    <submittedName>
        <fullName evidence="11">Permease of the major facilitator superfamily</fullName>
    </submittedName>
</protein>
<feature type="transmembrane region" description="Helical" evidence="9">
    <location>
        <begin position="116"/>
        <end position="138"/>
    </location>
</feature>
<dbReference type="AlphaFoldDB" id="A0A0F7SKP9"/>
<feature type="compositionally biased region" description="Basic and acidic residues" evidence="8">
    <location>
        <begin position="523"/>
        <end position="537"/>
    </location>
</feature>
<dbReference type="GO" id="GO:0022857">
    <property type="term" value="F:transmembrane transporter activity"/>
    <property type="evidence" value="ECO:0007669"/>
    <property type="project" value="InterPro"/>
</dbReference>
<feature type="transmembrane region" description="Helical" evidence="9">
    <location>
        <begin position="357"/>
        <end position="376"/>
    </location>
</feature>
<evidence type="ECO:0000313" key="11">
    <source>
        <dbReference type="EMBL" id="CDZ97527.1"/>
    </source>
</evidence>
<feature type="region of interest" description="Disordered" evidence="8">
    <location>
        <begin position="513"/>
        <end position="561"/>
    </location>
</feature>
<dbReference type="EMBL" id="LN483211">
    <property type="protein sequence ID" value="CDZ97527.1"/>
    <property type="molecule type" value="Genomic_DNA"/>
</dbReference>
<feature type="compositionally biased region" description="Polar residues" evidence="8">
    <location>
        <begin position="11"/>
        <end position="25"/>
    </location>
</feature>
<accession>A0A0F7SKP9</accession>
<name>A0A0F7SKP9_PHARH</name>
<dbReference type="FunFam" id="1.20.1250.20:FF:000386">
    <property type="entry name" value="MFS general substrate transporter"/>
    <property type="match status" value="1"/>
</dbReference>
<comment type="similarity">
    <text evidence="7">Belongs to the major facilitator superfamily. Allantoate permease family.</text>
</comment>
<evidence type="ECO:0000256" key="9">
    <source>
        <dbReference type="SAM" id="Phobius"/>
    </source>
</evidence>
<keyword evidence="5 9" id="KW-1133">Transmembrane helix</keyword>
<evidence type="ECO:0000256" key="5">
    <source>
        <dbReference type="ARBA" id="ARBA00022989"/>
    </source>
</evidence>
<reference evidence="11" key="1">
    <citation type="submission" date="2014-08" db="EMBL/GenBank/DDBJ databases">
        <authorList>
            <person name="Sharma Rahul"/>
            <person name="Thines Marco"/>
        </authorList>
    </citation>
    <scope>NUCLEOTIDE SEQUENCE</scope>
</reference>
<feature type="transmembrane region" description="Helical" evidence="9">
    <location>
        <begin position="388"/>
        <end position="409"/>
    </location>
</feature>
<dbReference type="Pfam" id="PF07690">
    <property type="entry name" value="MFS_1"/>
    <property type="match status" value="1"/>
</dbReference>
<feature type="transmembrane region" description="Helical" evidence="9">
    <location>
        <begin position="170"/>
        <end position="195"/>
    </location>
</feature>
<feature type="compositionally biased region" description="Basic and acidic residues" evidence="8">
    <location>
        <begin position="1"/>
        <end position="10"/>
    </location>
</feature>
<dbReference type="FunFam" id="1.20.1250.20:FF:000065">
    <property type="entry name" value="Putative MFS pantothenate transporter"/>
    <property type="match status" value="1"/>
</dbReference>
<evidence type="ECO:0000256" key="4">
    <source>
        <dbReference type="ARBA" id="ARBA00022692"/>
    </source>
</evidence>
<dbReference type="PROSITE" id="PS50850">
    <property type="entry name" value="MFS"/>
    <property type="match status" value="1"/>
</dbReference>
<dbReference type="InterPro" id="IPR011701">
    <property type="entry name" value="MFS"/>
</dbReference>
<feature type="transmembrane region" description="Helical" evidence="9">
    <location>
        <begin position="239"/>
        <end position="261"/>
    </location>
</feature>
<dbReference type="PANTHER" id="PTHR43791">
    <property type="entry name" value="PERMEASE-RELATED"/>
    <property type="match status" value="1"/>
</dbReference>
<feature type="compositionally biased region" description="Basic and acidic residues" evidence="8">
    <location>
        <begin position="551"/>
        <end position="561"/>
    </location>
</feature>
<dbReference type="InterPro" id="IPR020846">
    <property type="entry name" value="MFS_dom"/>
</dbReference>
<dbReference type="PANTHER" id="PTHR43791:SF39">
    <property type="entry name" value="TRANSPORTER LIZ1_SEO1, PUTATIVE (AFU_ORTHOLOGUE AFUA_3G00980)-RELATED"/>
    <property type="match status" value="1"/>
</dbReference>
<feature type="domain" description="Major facilitator superfamily (MFS) profile" evidence="10">
    <location>
        <begin position="79"/>
        <end position="507"/>
    </location>
</feature>
<keyword evidence="6 9" id="KW-0472">Membrane</keyword>
<organism evidence="11">
    <name type="scientific">Phaffia rhodozyma</name>
    <name type="common">Yeast</name>
    <name type="synonym">Xanthophyllomyces dendrorhous</name>
    <dbReference type="NCBI Taxonomy" id="264483"/>
    <lineage>
        <taxon>Eukaryota</taxon>
        <taxon>Fungi</taxon>
        <taxon>Dikarya</taxon>
        <taxon>Basidiomycota</taxon>
        <taxon>Agaricomycotina</taxon>
        <taxon>Tremellomycetes</taxon>
        <taxon>Cystofilobasidiales</taxon>
        <taxon>Mrakiaceae</taxon>
        <taxon>Phaffia</taxon>
    </lineage>
</organism>
<dbReference type="Gene3D" id="1.20.1250.20">
    <property type="entry name" value="MFS general substrate transporter like domains"/>
    <property type="match status" value="1"/>
</dbReference>
<sequence length="561" mass="62871">MAPLSKKTDSFVRSPSAESQVSNALDNKEKAVVGKANVTTVEIQPHDSTKKPSWIGSLWDTYDLEPEERRLLTKVDASILVFASLGYFLKNLDQTNVNTAFLSGMKEELNMNANQLVTATSVWTAGYVIGQIPIQLILTRVSPRWVIPALELGWGVATLALYSIKNMSALYGLRFLVGLTESGFYPAIHLFLGSWYTPRELAKRTSIFYVSGALGTMFSGFLQTAAYEGLNGVHGLAGWRWLFIIDAIITIPIALLGFVFLPGLPWNTKANFWLTQSDIDLANARLDKIKRRGAQPWSKCRVKKLFSTWHIYLLPPMYMLYNNAIAQTPMGYWLKSFNNTTNPPVPGRTYSVSQINLLPLPGTAIFVVLACFYAWTSDGPLGGRRWPWMLFGSVVNIIVNTVLVSTPLYKNLAARFFWYYLLPAAGSIGALCMNWITEITGQDFEFRAITVATANDMAYLVQAIAPNFIWKTVDFPKARKGHIWSISLSSIILLWIMMVYYLDKRDRRSQLASSSSGSFSEFDNIKEDSSDSDKSLEALDIPAEPLSLHTTRRERLDHSIS</sequence>
<feature type="transmembrane region" description="Helical" evidence="9">
    <location>
        <begin position="416"/>
        <end position="436"/>
    </location>
</feature>
<evidence type="ECO:0000256" key="6">
    <source>
        <dbReference type="ARBA" id="ARBA00023136"/>
    </source>
</evidence>
<dbReference type="GO" id="GO:0005886">
    <property type="term" value="C:plasma membrane"/>
    <property type="evidence" value="ECO:0007669"/>
    <property type="project" value="UniProtKB-SubCell"/>
</dbReference>
<evidence type="ECO:0000256" key="7">
    <source>
        <dbReference type="ARBA" id="ARBA00037968"/>
    </source>
</evidence>
<feature type="transmembrane region" description="Helical" evidence="9">
    <location>
        <begin position="207"/>
        <end position="227"/>
    </location>
</feature>
<dbReference type="InterPro" id="IPR036259">
    <property type="entry name" value="MFS_trans_sf"/>
</dbReference>
<feature type="region of interest" description="Disordered" evidence="8">
    <location>
        <begin position="1"/>
        <end position="25"/>
    </location>
</feature>
<evidence type="ECO:0000256" key="3">
    <source>
        <dbReference type="ARBA" id="ARBA00022475"/>
    </source>
</evidence>
<keyword evidence="3" id="KW-1003">Cell membrane</keyword>
<keyword evidence="2" id="KW-0813">Transport</keyword>
<keyword evidence="4 9" id="KW-0812">Transmembrane</keyword>
<evidence type="ECO:0000256" key="8">
    <source>
        <dbReference type="SAM" id="MobiDB-lite"/>
    </source>
</evidence>
<dbReference type="SUPFAM" id="SSF103473">
    <property type="entry name" value="MFS general substrate transporter"/>
    <property type="match status" value="1"/>
</dbReference>
<proteinExistence type="inferred from homology"/>